<dbReference type="GO" id="GO:0007143">
    <property type="term" value="P:female meiotic nuclear division"/>
    <property type="evidence" value="ECO:0007669"/>
    <property type="project" value="InterPro"/>
</dbReference>
<feature type="region of interest" description="Disordered" evidence="1">
    <location>
        <begin position="178"/>
        <end position="197"/>
    </location>
</feature>
<proteinExistence type="predicted"/>
<evidence type="ECO:0000313" key="3">
    <source>
        <dbReference type="Proteomes" id="UP000886520"/>
    </source>
</evidence>
<dbReference type="Proteomes" id="UP000886520">
    <property type="component" value="Chromosome 22"/>
</dbReference>
<protein>
    <recommendedName>
        <fullName evidence="4">Protein XRI1</fullName>
    </recommendedName>
</protein>
<dbReference type="PANTHER" id="PTHR33385:SF4">
    <property type="entry name" value="PROTEIN XRI1"/>
    <property type="match status" value="1"/>
</dbReference>
<accession>A0A9D4U5M4</accession>
<sequence>MERPNEQAGQAMEHTSEAWDCWFNEEFKLDSDSPMDISDSLWDNMAQSNDTVARSLFACTSHGDPSSGRKEESPQTSSSWHNPSLATESMLNLLAEEHANSSPCLSDSFEGCDGSFANACEDLPTSSNSMWFMPTEDSLSSSPCHEPREQSAESWMAGCLNDDNGLRTQETILHDSYSRDVTAPRPSSARGHGAPCRIRHGRRGVRQSQELLGSQSGLNMRKFAGKQASKHKLVRSVSDSQASAKPVVYPFALVKPSGIQGDATLNDINERINTLSLPSRHSNTPVPSSSTPFSGKPVVAVTKIHTEGKGTITIMRTRR</sequence>
<evidence type="ECO:0000256" key="1">
    <source>
        <dbReference type="SAM" id="MobiDB-lite"/>
    </source>
</evidence>
<feature type="region of interest" description="Disordered" evidence="1">
    <location>
        <begin position="58"/>
        <end position="83"/>
    </location>
</feature>
<evidence type="ECO:0000313" key="2">
    <source>
        <dbReference type="EMBL" id="KAI5062044.1"/>
    </source>
</evidence>
<feature type="compositionally biased region" description="Polar residues" evidence="1">
    <location>
        <begin position="74"/>
        <end position="83"/>
    </location>
</feature>
<reference evidence="2" key="1">
    <citation type="submission" date="2021-01" db="EMBL/GenBank/DDBJ databases">
        <title>Adiantum capillus-veneris genome.</title>
        <authorList>
            <person name="Fang Y."/>
            <person name="Liao Q."/>
        </authorList>
    </citation>
    <scope>NUCLEOTIDE SEQUENCE</scope>
    <source>
        <strain evidence="2">H3</strain>
        <tissue evidence="2">Leaf</tissue>
    </source>
</reference>
<dbReference type="OrthoDB" id="1913204at2759"/>
<organism evidence="2 3">
    <name type="scientific">Adiantum capillus-veneris</name>
    <name type="common">Maidenhair fern</name>
    <dbReference type="NCBI Taxonomy" id="13818"/>
    <lineage>
        <taxon>Eukaryota</taxon>
        <taxon>Viridiplantae</taxon>
        <taxon>Streptophyta</taxon>
        <taxon>Embryophyta</taxon>
        <taxon>Tracheophyta</taxon>
        <taxon>Polypodiopsida</taxon>
        <taxon>Polypodiidae</taxon>
        <taxon>Polypodiales</taxon>
        <taxon>Pteridineae</taxon>
        <taxon>Pteridaceae</taxon>
        <taxon>Vittarioideae</taxon>
        <taxon>Adiantum</taxon>
    </lineage>
</organism>
<keyword evidence="3" id="KW-1185">Reference proteome</keyword>
<dbReference type="InterPro" id="IPR039933">
    <property type="entry name" value="XRI1"/>
</dbReference>
<dbReference type="AlphaFoldDB" id="A0A9D4U5M4"/>
<dbReference type="EMBL" id="JABFUD020000022">
    <property type="protein sequence ID" value="KAI5062044.1"/>
    <property type="molecule type" value="Genomic_DNA"/>
</dbReference>
<dbReference type="GO" id="GO:0007140">
    <property type="term" value="P:male meiotic nuclear division"/>
    <property type="evidence" value="ECO:0007669"/>
    <property type="project" value="InterPro"/>
</dbReference>
<evidence type="ECO:0008006" key="4">
    <source>
        <dbReference type="Google" id="ProtNLM"/>
    </source>
</evidence>
<dbReference type="PANTHER" id="PTHR33385">
    <property type="entry name" value="PROTEIN XRI1"/>
    <property type="match status" value="1"/>
</dbReference>
<name>A0A9D4U5M4_ADICA</name>
<comment type="caution">
    <text evidence="2">The sequence shown here is derived from an EMBL/GenBank/DDBJ whole genome shotgun (WGS) entry which is preliminary data.</text>
</comment>
<gene>
    <name evidence="2" type="ORF">GOP47_0022583</name>
</gene>